<sequence length="415" mass="45671">MTCRRLLASAAAATAVWAAVPAAEAATSCMPPTGPAEFQRVTPEQVDLDGAKVRSATRFMTSRLALSVRVYRHGCLAATSALDPYTQHSRNNIWSATKGVTSLLTGRAITQGKLGLDDPIAKYFPEADAAHGRITVRQLLTQTSGLRFAWISDILAPDTVRYTLSLPFDHEPGTYFEYAQTTVTLLAAVVQRAVGEDLQTYAQRELFDPLGIPRNHWNWSRDARGQTQGYAFLFMPPKHLGRFGQLMLQEGAWHGRQLVDAAYIRELSAATPTNGGYGFLAWTNAGGSMITATAPSRRVLDEPFITSAPADTYAFVGFMGQLIVVIPSLDMVIVRTGFPGNTNPDLHSLLTSKEGDMDYEGMRRLMQAVKDVDIPDPGPYTRVRRFEGFEISNWLDLKTLQLAVLPPGCTLWRCR</sequence>
<proteinExistence type="predicted"/>
<dbReference type="SUPFAM" id="SSF56601">
    <property type="entry name" value="beta-lactamase/transpeptidase-like"/>
    <property type="match status" value="1"/>
</dbReference>
<evidence type="ECO:0000256" key="1">
    <source>
        <dbReference type="SAM" id="SignalP"/>
    </source>
</evidence>
<evidence type="ECO:0000313" key="4">
    <source>
        <dbReference type="Proteomes" id="UP001058860"/>
    </source>
</evidence>
<keyword evidence="4" id="KW-1185">Reference proteome</keyword>
<dbReference type="EMBL" id="CP088295">
    <property type="protein sequence ID" value="UUY06027.1"/>
    <property type="molecule type" value="Genomic_DNA"/>
</dbReference>
<dbReference type="Pfam" id="PF00144">
    <property type="entry name" value="Beta-lactamase"/>
    <property type="match status" value="1"/>
</dbReference>
<dbReference type="PANTHER" id="PTHR43283">
    <property type="entry name" value="BETA-LACTAMASE-RELATED"/>
    <property type="match status" value="1"/>
</dbReference>
<gene>
    <name evidence="3" type="ORF">LRS13_11080</name>
</gene>
<dbReference type="InterPro" id="IPR001466">
    <property type="entry name" value="Beta-lactam-related"/>
</dbReference>
<dbReference type="Proteomes" id="UP001058860">
    <property type="component" value="Chromosome"/>
</dbReference>
<feature type="signal peptide" evidence="1">
    <location>
        <begin position="1"/>
        <end position="25"/>
    </location>
</feature>
<evidence type="ECO:0000259" key="2">
    <source>
        <dbReference type="Pfam" id="PF00144"/>
    </source>
</evidence>
<dbReference type="InterPro" id="IPR050789">
    <property type="entry name" value="Diverse_Enzym_Activities"/>
</dbReference>
<dbReference type="Gene3D" id="3.40.710.10">
    <property type="entry name" value="DD-peptidase/beta-lactamase superfamily"/>
    <property type="match status" value="1"/>
</dbReference>
<keyword evidence="1" id="KW-0732">Signal</keyword>
<protein>
    <submittedName>
        <fullName evidence="3">Beta-lactamase family protein</fullName>
    </submittedName>
</protein>
<accession>A0ABY5PN82</accession>
<organism evidence="3 4">
    <name type="scientific">Svornostia abyssi</name>
    <dbReference type="NCBI Taxonomy" id="2898438"/>
    <lineage>
        <taxon>Bacteria</taxon>
        <taxon>Bacillati</taxon>
        <taxon>Actinomycetota</taxon>
        <taxon>Thermoleophilia</taxon>
        <taxon>Solirubrobacterales</taxon>
        <taxon>Baekduiaceae</taxon>
        <taxon>Svornostia</taxon>
    </lineage>
</organism>
<dbReference type="InterPro" id="IPR012338">
    <property type="entry name" value="Beta-lactam/transpept-like"/>
</dbReference>
<feature type="chain" id="PRO_5046879822" evidence="1">
    <location>
        <begin position="26"/>
        <end position="415"/>
    </location>
</feature>
<reference evidence="4" key="1">
    <citation type="submission" date="2021-11" db="EMBL/GenBank/DDBJ databases">
        <title>Cultivation dependent microbiological survey of springs from the worlds oldest radium mine currently devoted to the extraction of radon-saturated water.</title>
        <authorList>
            <person name="Kapinusova G."/>
            <person name="Smrhova T."/>
            <person name="Strejcek M."/>
            <person name="Suman J."/>
            <person name="Jani K."/>
            <person name="Pajer P."/>
            <person name="Uhlik O."/>
        </authorList>
    </citation>
    <scope>NUCLEOTIDE SEQUENCE [LARGE SCALE GENOMIC DNA]</scope>
    <source>
        <strain evidence="4">J379</strain>
    </source>
</reference>
<name>A0ABY5PN82_9ACTN</name>
<dbReference type="RefSeq" id="WP_353866458.1">
    <property type="nucleotide sequence ID" value="NZ_CP088295.1"/>
</dbReference>
<evidence type="ECO:0000313" key="3">
    <source>
        <dbReference type="EMBL" id="UUY06027.1"/>
    </source>
</evidence>
<feature type="domain" description="Beta-lactamase-related" evidence="2">
    <location>
        <begin position="59"/>
        <end position="334"/>
    </location>
</feature>
<dbReference type="PANTHER" id="PTHR43283:SF7">
    <property type="entry name" value="BETA-LACTAMASE-RELATED DOMAIN-CONTAINING PROTEIN"/>
    <property type="match status" value="1"/>
</dbReference>